<dbReference type="Proteomes" id="UP000064921">
    <property type="component" value="Chromosome"/>
</dbReference>
<name>A0A0U2W7B8_9HYPH</name>
<feature type="region of interest" description="Disordered" evidence="1">
    <location>
        <begin position="33"/>
        <end position="64"/>
    </location>
</feature>
<organism evidence="2 3">
    <name type="scientific">Pannonibacter phragmitetus</name>
    <dbReference type="NCBI Taxonomy" id="121719"/>
    <lineage>
        <taxon>Bacteria</taxon>
        <taxon>Pseudomonadati</taxon>
        <taxon>Pseudomonadota</taxon>
        <taxon>Alphaproteobacteria</taxon>
        <taxon>Hyphomicrobiales</taxon>
        <taxon>Stappiaceae</taxon>
        <taxon>Pannonibacter</taxon>
    </lineage>
</organism>
<dbReference type="KEGG" id="pphr:APZ00_15705"/>
<evidence type="ECO:0000313" key="2">
    <source>
        <dbReference type="EMBL" id="ALV28330.1"/>
    </source>
</evidence>
<reference evidence="2 3" key="1">
    <citation type="submission" date="2015-10" db="EMBL/GenBank/DDBJ databases">
        <title>The world's first case of liver abscess caused by Pannonibacter phragmitetus.</title>
        <authorList>
            <person name="Ming D."/>
            <person name="Wang M."/>
            <person name="Zhou Y."/>
            <person name="Jiang T."/>
            <person name="Hu S."/>
        </authorList>
    </citation>
    <scope>NUCLEOTIDE SEQUENCE [LARGE SCALE GENOMIC DNA]</scope>
    <source>
        <strain evidence="2 3">31801</strain>
    </source>
</reference>
<accession>A0A0U2W7B8</accession>
<keyword evidence="3" id="KW-1185">Reference proteome</keyword>
<gene>
    <name evidence="2" type="ORF">APZ00_15705</name>
</gene>
<dbReference type="EMBL" id="CP013068">
    <property type="protein sequence ID" value="ALV28330.1"/>
    <property type="molecule type" value="Genomic_DNA"/>
</dbReference>
<protein>
    <submittedName>
        <fullName evidence="2">Uncharacterized protein</fullName>
    </submittedName>
</protein>
<evidence type="ECO:0000313" key="3">
    <source>
        <dbReference type="Proteomes" id="UP000064921"/>
    </source>
</evidence>
<proteinExistence type="predicted"/>
<dbReference type="AlphaFoldDB" id="A0A0U2W7B8"/>
<evidence type="ECO:0000256" key="1">
    <source>
        <dbReference type="SAM" id="MobiDB-lite"/>
    </source>
</evidence>
<sequence length="64" mass="6578">MMSEESLRIGSIAMVVLPENVITFQLAVGSAPRTTAGTGASADGVKAGLATTTSRSWRKGRPSV</sequence>